<dbReference type="Pfam" id="PF13614">
    <property type="entry name" value="AAA_31"/>
    <property type="match status" value="1"/>
</dbReference>
<dbReference type="Proteomes" id="UP000824062">
    <property type="component" value="Unassembled WGS sequence"/>
</dbReference>
<comment type="similarity">
    <text evidence="1">Belongs to the ParA family.</text>
</comment>
<gene>
    <name evidence="4" type="ORF">IAA19_07585</name>
</gene>
<accession>A0A9D2EZR3</accession>
<name>A0A9D2EZR3_9ACTN</name>
<dbReference type="SUPFAM" id="SSF52540">
    <property type="entry name" value="P-loop containing nucleoside triphosphate hydrolases"/>
    <property type="match status" value="1"/>
</dbReference>
<evidence type="ECO:0000259" key="3">
    <source>
        <dbReference type="Pfam" id="PF13614"/>
    </source>
</evidence>
<evidence type="ECO:0000313" key="4">
    <source>
        <dbReference type="EMBL" id="HIZ46859.1"/>
    </source>
</evidence>
<proteinExistence type="inferred from homology"/>
<dbReference type="Gene3D" id="3.40.50.300">
    <property type="entry name" value="P-loop containing nucleotide triphosphate hydrolases"/>
    <property type="match status" value="1"/>
</dbReference>
<organism evidence="4 5">
    <name type="scientific">Candidatus Olsenella pullistercoris</name>
    <dbReference type="NCBI Taxonomy" id="2838712"/>
    <lineage>
        <taxon>Bacteria</taxon>
        <taxon>Bacillati</taxon>
        <taxon>Actinomycetota</taxon>
        <taxon>Coriobacteriia</taxon>
        <taxon>Coriobacteriales</taxon>
        <taxon>Atopobiaceae</taxon>
        <taxon>Olsenella</taxon>
    </lineage>
</organism>
<dbReference type="FunFam" id="3.40.50.300:FF:000285">
    <property type="entry name" value="Sporulation initiation inhibitor Soj"/>
    <property type="match status" value="1"/>
</dbReference>
<dbReference type="InterPro" id="IPR025669">
    <property type="entry name" value="AAA_dom"/>
</dbReference>
<sequence length="266" mass="29261">MDYKDVKRGLPQRDTKVIAVINQKGGVGKSTTVINLSACLGEGKKKVLVIDFDPQGNSTSGYGIEKEELEHDIYDVILHDTPIEDVIQETCVPTVFIAPATIQLATAEIELVTAMARESVLKDAIKSVKDEFDYVFIDCPPSLGLLTINALTAATSLLIPIQCEYYALEGVAKLLESMQMVQRRMNPELEIFGVVMTMFDSRTTLSKQVVDEVQSYFGKKMFKTVIPRNVKVSEAPSHGLPVIQYARVSKGALAYSKLAKEVVARG</sequence>
<dbReference type="PANTHER" id="PTHR13696">
    <property type="entry name" value="P-LOOP CONTAINING NUCLEOSIDE TRIPHOSPHATE HYDROLASE"/>
    <property type="match status" value="1"/>
</dbReference>
<feature type="domain" description="AAA" evidence="3">
    <location>
        <begin position="15"/>
        <end position="191"/>
    </location>
</feature>
<reference evidence="4" key="2">
    <citation type="submission" date="2021-04" db="EMBL/GenBank/DDBJ databases">
        <authorList>
            <person name="Gilroy R."/>
        </authorList>
    </citation>
    <scope>NUCLEOTIDE SEQUENCE</scope>
    <source>
        <strain evidence="4">ChiHjej12B11-14209</strain>
    </source>
</reference>
<comment type="caution">
    <text evidence="4">The sequence shown here is derived from an EMBL/GenBank/DDBJ whole genome shotgun (WGS) entry which is preliminary data.</text>
</comment>
<comment type="function">
    <text evidence="2">May play a role in septum formation.</text>
</comment>
<dbReference type="PANTHER" id="PTHR13696:SF52">
    <property type="entry name" value="PARA FAMILY PROTEIN CT_582"/>
    <property type="match status" value="1"/>
</dbReference>
<protein>
    <submittedName>
        <fullName evidence="4">AAA family ATPase</fullName>
    </submittedName>
</protein>
<dbReference type="AlphaFoldDB" id="A0A9D2EZR3"/>
<dbReference type="EMBL" id="DXBM01000063">
    <property type="protein sequence ID" value="HIZ46859.1"/>
    <property type="molecule type" value="Genomic_DNA"/>
</dbReference>
<evidence type="ECO:0000313" key="5">
    <source>
        <dbReference type="Proteomes" id="UP000824062"/>
    </source>
</evidence>
<dbReference type="InterPro" id="IPR050678">
    <property type="entry name" value="DNA_Partitioning_ATPase"/>
</dbReference>
<dbReference type="InterPro" id="IPR027417">
    <property type="entry name" value="P-loop_NTPase"/>
</dbReference>
<evidence type="ECO:0000256" key="1">
    <source>
        <dbReference type="ARBA" id="ARBA00006976"/>
    </source>
</evidence>
<evidence type="ECO:0000256" key="2">
    <source>
        <dbReference type="ARBA" id="ARBA00059092"/>
    </source>
</evidence>
<dbReference type="CDD" id="cd02042">
    <property type="entry name" value="ParAB_family"/>
    <property type="match status" value="1"/>
</dbReference>
<reference evidence="4" key="1">
    <citation type="journal article" date="2021" name="PeerJ">
        <title>Extensive microbial diversity within the chicken gut microbiome revealed by metagenomics and culture.</title>
        <authorList>
            <person name="Gilroy R."/>
            <person name="Ravi A."/>
            <person name="Getino M."/>
            <person name="Pursley I."/>
            <person name="Horton D.L."/>
            <person name="Alikhan N.F."/>
            <person name="Baker D."/>
            <person name="Gharbi K."/>
            <person name="Hall N."/>
            <person name="Watson M."/>
            <person name="Adriaenssens E.M."/>
            <person name="Foster-Nyarko E."/>
            <person name="Jarju S."/>
            <person name="Secka A."/>
            <person name="Antonio M."/>
            <person name="Oren A."/>
            <person name="Chaudhuri R.R."/>
            <person name="La Ragione R."/>
            <person name="Hildebrand F."/>
            <person name="Pallen M.J."/>
        </authorList>
    </citation>
    <scope>NUCLEOTIDE SEQUENCE</scope>
    <source>
        <strain evidence="4">ChiHjej12B11-14209</strain>
    </source>
</reference>